<comment type="caution">
    <text evidence="1">The sequence shown here is derived from an EMBL/GenBank/DDBJ whole genome shotgun (WGS) entry which is preliminary data.</text>
</comment>
<name>A0A432V8J9_9HYPH</name>
<dbReference type="AlphaFoldDB" id="A0A432V8J9"/>
<keyword evidence="2" id="KW-1185">Reference proteome</keyword>
<gene>
    <name evidence="1" type="ORF">EET67_07510</name>
</gene>
<evidence type="ECO:0008006" key="3">
    <source>
        <dbReference type="Google" id="ProtNLM"/>
    </source>
</evidence>
<accession>A0A432V8J9</accession>
<evidence type="ECO:0000313" key="2">
    <source>
        <dbReference type="Proteomes" id="UP000281647"/>
    </source>
</evidence>
<sequence length="396" mass="44743">MEELASSFTDGARERLGTRFWIFPQAPFIPGYEQPDRVWLQLSPDEIAEGPSDEAMYVVDPLFEKTPYGSTLLPPFDGARRPPVQPGPDRNYDNLDPKQREFLGAHAYACTHFVLDIWRSYLGRPIRWFFADTFERLEIVPMVEWQNAQAGYGFLELGYSEVGSELHPYALNFDTIAHEIGHLISLSELGLPSNLDADSDFFPYTESISDLISLISFLHFDSAIDRLLRRTQGNLLLFNELNRFAETSPETQIRRATNFRRMSQVTREVHDRSLPFTGAIFDSVIELYHRNLVANGCADPRLLDLDIRQLSRAEWDWFGKLTVEAFRERPLLFKAALVAARDAVGQALAGSLRILQVEGLLLAEAAEAVIAAAGRGQVADTLEANFSWREITSGVL</sequence>
<dbReference type="SUPFAM" id="SSF55486">
    <property type="entry name" value="Metalloproteases ('zincins'), catalytic domain"/>
    <property type="match status" value="1"/>
</dbReference>
<dbReference type="EMBL" id="RKST01000006">
    <property type="protein sequence ID" value="RUM98470.1"/>
    <property type="molecule type" value="Genomic_DNA"/>
</dbReference>
<reference evidence="1 2" key="1">
    <citation type="submission" date="2018-11" db="EMBL/GenBank/DDBJ databases">
        <title>Pseudaminobacter arsenicus sp. nov., an arsenic-resistant bacterium isolated from arsenic-rich aquifers.</title>
        <authorList>
            <person name="Mu Y."/>
        </authorList>
    </citation>
    <scope>NUCLEOTIDE SEQUENCE [LARGE SCALE GENOMIC DNA]</scope>
    <source>
        <strain evidence="1 2">CB3</strain>
    </source>
</reference>
<dbReference type="Proteomes" id="UP000281647">
    <property type="component" value="Unassembled WGS sequence"/>
</dbReference>
<dbReference type="RefSeq" id="WP_128626323.1">
    <property type="nucleotide sequence ID" value="NZ_RKST01000006.1"/>
</dbReference>
<protein>
    <recommendedName>
        <fullName evidence="3">Peptidase M4 family protein</fullName>
    </recommendedName>
</protein>
<proteinExistence type="predicted"/>
<evidence type="ECO:0000313" key="1">
    <source>
        <dbReference type="EMBL" id="RUM98470.1"/>
    </source>
</evidence>
<organism evidence="1 2">
    <name type="scientific">Borborobacter arsenicus</name>
    <dbReference type="NCBI Taxonomy" id="1851146"/>
    <lineage>
        <taxon>Bacteria</taxon>
        <taxon>Pseudomonadati</taxon>
        <taxon>Pseudomonadota</taxon>
        <taxon>Alphaproteobacteria</taxon>
        <taxon>Hyphomicrobiales</taxon>
        <taxon>Phyllobacteriaceae</taxon>
        <taxon>Borborobacter</taxon>
    </lineage>
</organism>
<dbReference type="OrthoDB" id="178184at2"/>